<dbReference type="InterPro" id="IPR029058">
    <property type="entry name" value="AB_hydrolase_fold"/>
</dbReference>
<dbReference type="PANTHER" id="PTHR10655">
    <property type="entry name" value="LYSOPHOSPHOLIPASE-RELATED"/>
    <property type="match status" value="1"/>
</dbReference>
<organism evidence="4 5">
    <name type="scientific">Agrococcus versicolor</name>
    <dbReference type="NCBI Taxonomy" id="501482"/>
    <lineage>
        <taxon>Bacteria</taxon>
        <taxon>Bacillati</taxon>
        <taxon>Actinomycetota</taxon>
        <taxon>Actinomycetes</taxon>
        <taxon>Micrococcales</taxon>
        <taxon>Microbacteriaceae</taxon>
        <taxon>Agrococcus</taxon>
    </lineage>
</organism>
<evidence type="ECO:0000256" key="1">
    <source>
        <dbReference type="ARBA" id="ARBA00006499"/>
    </source>
</evidence>
<dbReference type="EMBL" id="BAAAQT010000005">
    <property type="protein sequence ID" value="GAA2172069.1"/>
    <property type="molecule type" value="Genomic_DNA"/>
</dbReference>
<gene>
    <name evidence="4" type="ORF">GCM10009846_08550</name>
</gene>
<evidence type="ECO:0000256" key="2">
    <source>
        <dbReference type="ARBA" id="ARBA00022801"/>
    </source>
</evidence>
<accession>A0ABP5MBT1</accession>
<reference evidence="5" key="1">
    <citation type="journal article" date="2019" name="Int. J. Syst. Evol. Microbiol.">
        <title>The Global Catalogue of Microorganisms (GCM) 10K type strain sequencing project: providing services to taxonomists for standard genome sequencing and annotation.</title>
        <authorList>
            <consortium name="The Broad Institute Genomics Platform"/>
            <consortium name="The Broad Institute Genome Sequencing Center for Infectious Disease"/>
            <person name="Wu L."/>
            <person name="Ma J."/>
        </authorList>
    </citation>
    <scope>NUCLEOTIDE SEQUENCE [LARGE SCALE GENOMIC DNA]</scope>
    <source>
        <strain evidence="5">JCM 16026</strain>
    </source>
</reference>
<protein>
    <submittedName>
        <fullName evidence="4">Dienelactone hydrolase family protein</fullName>
    </submittedName>
</protein>
<dbReference type="RefSeq" id="WP_344340712.1">
    <property type="nucleotide sequence ID" value="NZ_BAAAQT010000005.1"/>
</dbReference>
<proteinExistence type="inferred from homology"/>
<keyword evidence="2 4" id="KW-0378">Hydrolase</keyword>
<dbReference type="GO" id="GO:0016787">
    <property type="term" value="F:hydrolase activity"/>
    <property type="evidence" value="ECO:0007669"/>
    <property type="project" value="UniProtKB-KW"/>
</dbReference>
<dbReference type="Pfam" id="PF02230">
    <property type="entry name" value="Abhydrolase_2"/>
    <property type="match status" value="1"/>
</dbReference>
<comment type="caution">
    <text evidence="4">The sequence shown here is derived from an EMBL/GenBank/DDBJ whole genome shotgun (WGS) entry which is preliminary data.</text>
</comment>
<feature type="domain" description="Phospholipase/carboxylesterase/thioesterase" evidence="3">
    <location>
        <begin position="25"/>
        <end position="211"/>
    </location>
</feature>
<dbReference type="InterPro" id="IPR003140">
    <property type="entry name" value="PLipase/COase/thioEstase"/>
</dbReference>
<dbReference type="Gene3D" id="3.40.50.1820">
    <property type="entry name" value="alpha/beta hydrolase"/>
    <property type="match status" value="1"/>
</dbReference>
<keyword evidence="5" id="KW-1185">Reference proteome</keyword>
<dbReference type="PANTHER" id="PTHR10655:SF17">
    <property type="entry name" value="LYSOPHOSPHOLIPASE-LIKE PROTEIN 1"/>
    <property type="match status" value="1"/>
</dbReference>
<sequence>MPAADHPPERGVLADVRAAHSFEGAQRVTLLLHGFGSHEHDLVALGPAVGGAAPWASLRAPLRAGAGAAWFPIATPGNPAREPVESATAAIWAWVDEHVDQATDIVAVGFSQGGLMATQLLRSRPERVVATVALGGFVLDAPQSGDEALAAARPPVFWGRGADDLVIAGPAVARTASWLPPRSTLDERVYPGLAHGIHAAEIADARAFVDAVAPTS</sequence>
<dbReference type="Proteomes" id="UP001501599">
    <property type="component" value="Unassembled WGS sequence"/>
</dbReference>
<dbReference type="InterPro" id="IPR050565">
    <property type="entry name" value="LYPA1-2/EST-like"/>
</dbReference>
<comment type="similarity">
    <text evidence="1">Belongs to the AB hydrolase superfamily. AB hydrolase 2 family.</text>
</comment>
<evidence type="ECO:0000313" key="5">
    <source>
        <dbReference type="Proteomes" id="UP001501599"/>
    </source>
</evidence>
<dbReference type="SUPFAM" id="SSF53474">
    <property type="entry name" value="alpha/beta-Hydrolases"/>
    <property type="match status" value="1"/>
</dbReference>
<evidence type="ECO:0000313" key="4">
    <source>
        <dbReference type="EMBL" id="GAA2172069.1"/>
    </source>
</evidence>
<name>A0ABP5MBT1_9MICO</name>
<evidence type="ECO:0000259" key="3">
    <source>
        <dbReference type="Pfam" id="PF02230"/>
    </source>
</evidence>